<keyword evidence="2" id="KW-1185">Reference proteome</keyword>
<sequence length="232" mass="26179">FHALDALTAKPDQAYLTRDNKLLYQDCRPTDSLQYTFMAKGMVSRLGDDPKPSMALLDRHVRCLDSDLDALFRAATNPVEKRDIALAGLANLSLWLGWLRSSECFDLNWDDVECLEPEDGDKEELPTGCGLLKLRLAPETKSDRSRRADVLVAYRTLSGLCIGLWYHRTKSLHTSPHGPVFCSSPIRVGDNRIWVVVELKLENGKLGNKNIARSRIMELDNNPNPVSCWIRV</sequence>
<dbReference type="EMBL" id="CAKOGP040001408">
    <property type="protein sequence ID" value="CAJ1945413.1"/>
    <property type="molecule type" value="Genomic_DNA"/>
</dbReference>
<evidence type="ECO:0000313" key="2">
    <source>
        <dbReference type="Proteomes" id="UP001295423"/>
    </source>
</evidence>
<dbReference type="AlphaFoldDB" id="A0AAD2CUX3"/>
<name>A0AAD2CUX3_9STRA</name>
<accession>A0AAD2CUX3</accession>
<comment type="caution">
    <text evidence="1">The sequence shown here is derived from an EMBL/GenBank/DDBJ whole genome shotgun (WGS) entry which is preliminary data.</text>
</comment>
<dbReference type="Proteomes" id="UP001295423">
    <property type="component" value="Unassembled WGS sequence"/>
</dbReference>
<gene>
    <name evidence="1" type="ORF">CYCCA115_LOCUS9556</name>
</gene>
<feature type="non-terminal residue" evidence="1">
    <location>
        <position position="1"/>
    </location>
</feature>
<proteinExistence type="predicted"/>
<evidence type="ECO:0000313" key="1">
    <source>
        <dbReference type="EMBL" id="CAJ1945413.1"/>
    </source>
</evidence>
<reference evidence="1" key="1">
    <citation type="submission" date="2023-08" db="EMBL/GenBank/DDBJ databases">
        <authorList>
            <person name="Audoor S."/>
            <person name="Bilcke G."/>
        </authorList>
    </citation>
    <scope>NUCLEOTIDE SEQUENCE</scope>
</reference>
<protein>
    <submittedName>
        <fullName evidence="1">Uncharacterized protein</fullName>
    </submittedName>
</protein>
<organism evidence="1 2">
    <name type="scientific">Cylindrotheca closterium</name>
    <dbReference type="NCBI Taxonomy" id="2856"/>
    <lineage>
        <taxon>Eukaryota</taxon>
        <taxon>Sar</taxon>
        <taxon>Stramenopiles</taxon>
        <taxon>Ochrophyta</taxon>
        <taxon>Bacillariophyta</taxon>
        <taxon>Bacillariophyceae</taxon>
        <taxon>Bacillariophycidae</taxon>
        <taxon>Bacillariales</taxon>
        <taxon>Bacillariaceae</taxon>
        <taxon>Cylindrotheca</taxon>
    </lineage>
</organism>